<dbReference type="PRINTS" id="PR00080">
    <property type="entry name" value="SDRFAMILY"/>
</dbReference>
<comment type="caution">
    <text evidence="4">The sequence shown here is derived from an EMBL/GenBank/DDBJ whole genome shotgun (WGS) entry which is preliminary data.</text>
</comment>
<evidence type="ECO:0000256" key="3">
    <source>
        <dbReference type="ARBA" id="ARBA00023002"/>
    </source>
</evidence>
<dbReference type="InterPro" id="IPR036291">
    <property type="entry name" value="NAD(P)-bd_dom_sf"/>
</dbReference>
<dbReference type="RefSeq" id="WP_106522262.1">
    <property type="nucleotide sequence ID" value="NZ_PYGD01000002.1"/>
</dbReference>
<dbReference type="Pfam" id="PF13561">
    <property type="entry name" value="adh_short_C2"/>
    <property type="match status" value="1"/>
</dbReference>
<dbReference type="PANTHER" id="PTHR43639">
    <property type="entry name" value="OXIDOREDUCTASE, SHORT-CHAIN DEHYDROGENASE/REDUCTASE FAMILY (AFU_ORTHOLOGUE AFUA_5G02870)"/>
    <property type="match status" value="1"/>
</dbReference>
<dbReference type="InterPro" id="IPR002347">
    <property type="entry name" value="SDR_fam"/>
</dbReference>
<dbReference type="GO" id="GO:0016491">
    <property type="term" value="F:oxidoreductase activity"/>
    <property type="evidence" value="ECO:0007669"/>
    <property type="project" value="UniProtKB-KW"/>
</dbReference>
<sequence length="256" mass="27252">METTTAHIALVTGGSRGLGKDIALKLAAQGRDVILTYNSKAEEAQEVVAAIRAQGRSALALQLNTGRSDSFAAFVQHLQQVLEQDFGRKGIDFLVNNAGHGITVPSFADTTEAQFDELVQVHLKGVFFLTQQLLPLLNDGGAIVNISTGLTRFTHPGAGAYASVKAGVETLTRYMAKELGHRYIRANVVAPGAIATDFNGARLRDNAQVQDMIKSITALPRIGQADDVGGVVAFLCSDDAKWISGQRIEVAGGMYL</sequence>
<keyword evidence="2" id="KW-0521">NADP</keyword>
<evidence type="ECO:0000313" key="4">
    <source>
        <dbReference type="EMBL" id="PSK93244.1"/>
    </source>
</evidence>
<dbReference type="SUPFAM" id="SSF51735">
    <property type="entry name" value="NAD(P)-binding Rossmann-fold domains"/>
    <property type="match status" value="1"/>
</dbReference>
<proteinExistence type="inferred from homology"/>
<dbReference type="FunFam" id="3.40.50.720:FF:000374">
    <property type="entry name" value="3-oxoacyl-(Acyl-carrier-protein) reductase"/>
    <property type="match status" value="1"/>
</dbReference>
<accession>A0A2P8D7Q2</accession>
<dbReference type="Gene3D" id="3.40.50.720">
    <property type="entry name" value="NAD(P)-binding Rossmann-like Domain"/>
    <property type="match status" value="1"/>
</dbReference>
<keyword evidence="5" id="KW-1185">Reference proteome</keyword>
<dbReference type="AlphaFoldDB" id="A0A2P8D7Q2"/>
<keyword evidence="3" id="KW-0560">Oxidoreductase</keyword>
<evidence type="ECO:0000256" key="2">
    <source>
        <dbReference type="ARBA" id="ARBA00022857"/>
    </source>
</evidence>
<dbReference type="Proteomes" id="UP000240572">
    <property type="component" value="Unassembled WGS sequence"/>
</dbReference>
<organism evidence="4 5">
    <name type="scientific">Taibaiella chishuiensis</name>
    <dbReference type="NCBI Taxonomy" id="1434707"/>
    <lineage>
        <taxon>Bacteria</taxon>
        <taxon>Pseudomonadati</taxon>
        <taxon>Bacteroidota</taxon>
        <taxon>Chitinophagia</taxon>
        <taxon>Chitinophagales</taxon>
        <taxon>Chitinophagaceae</taxon>
        <taxon>Taibaiella</taxon>
    </lineage>
</organism>
<evidence type="ECO:0000313" key="5">
    <source>
        <dbReference type="Proteomes" id="UP000240572"/>
    </source>
</evidence>
<evidence type="ECO:0000256" key="1">
    <source>
        <dbReference type="ARBA" id="ARBA00006484"/>
    </source>
</evidence>
<gene>
    <name evidence="4" type="ORF">B0I18_102214</name>
</gene>
<dbReference type="EMBL" id="PYGD01000002">
    <property type="protein sequence ID" value="PSK93244.1"/>
    <property type="molecule type" value="Genomic_DNA"/>
</dbReference>
<dbReference type="OrthoDB" id="9803333at2"/>
<name>A0A2P8D7Q2_9BACT</name>
<protein>
    <submittedName>
        <fullName evidence="4">NAD(P)-dependent dehydrogenase (Short-subunit alcohol dehydrogenase family)</fullName>
    </submittedName>
</protein>
<comment type="similarity">
    <text evidence="1">Belongs to the short-chain dehydrogenases/reductases (SDR) family.</text>
</comment>
<dbReference type="PANTHER" id="PTHR43639:SF1">
    <property type="entry name" value="SHORT-CHAIN DEHYDROGENASE_REDUCTASE FAMILY PROTEIN"/>
    <property type="match status" value="1"/>
</dbReference>
<reference evidence="4 5" key="1">
    <citation type="submission" date="2018-03" db="EMBL/GenBank/DDBJ databases">
        <title>Genomic Encyclopedia of Type Strains, Phase III (KMG-III): the genomes of soil and plant-associated and newly described type strains.</title>
        <authorList>
            <person name="Whitman W."/>
        </authorList>
    </citation>
    <scope>NUCLEOTIDE SEQUENCE [LARGE SCALE GENOMIC DNA]</scope>
    <source>
        <strain evidence="4 5">CGMCC 1.12700</strain>
    </source>
</reference>
<dbReference type="PRINTS" id="PR00081">
    <property type="entry name" value="GDHRDH"/>
</dbReference>